<gene>
    <name evidence="2" type="primary">pseH</name>
    <name evidence="2" type="ORF">EHE19_000760</name>
</gene>
<dbReference type="InterPro" id="IPR020036">
    <property type="entry name" value="PseH"/>
</dbReference>
<dbReference type="PANTHER" id="PTHR43415">
    <property type="entry name" value="SPERMIDINE N(1)-ACETYLTRANSFERASE"/>
    <property type="match status" value="1"/>
</dbReference>
<evidence type="ECO:0000313" key="3">
    <source>
        <dbReference type="Proteomes" id="UP000306409"/>
    </source>
</evidence>
<name>A0A7H1VP09_9FIRM</name>
<feature type="domain" description="N-acetyltransferase" evidence="1">
    <location>
        <begin position="6"/>
        <end position="169"/>
    </location>
</feature>
<reference evidence="2 3" key="1">
    <citation type="submission" date="2020-09" db="EMBL/GenBank/DDBJ databases">
        <title>Characterization and genome sequencing of Ruminiclostridium sp. nov. MA18.</title>
        <authorList>
            <person name="Rettenmaier R."/>
            <person name="Kowollik M.-L."/>
            <person name="Liebl W."/>
            <person name="Zverlov V."/>
        </authorList>
    </citation>
    <scope>NUCLEOTIDE SEQUENCE [LARGE SCALE GENOMIC DNA]</scope>
    <source>
        <strain evidence="2 3">MA18</strain>
    </source>
</reference>
<dbReference type="Gene3D" id="3.40.630.30">
    <property type="match status" value="1"/>
</dbReference>
<organism evidence="2 3">
    <name type="scientific">Ruminiclostridium herbifermentans</name>
    <dbReference type="NCBI Taxonomy" id="2488810"/>
    <lineage>
        <taxon>Bacteria</taxon>
        <taxon>Bacillati</taxon>
        <taxon>Bacillota</taxon>
        <taxon>Clostridia</taxon>
        <taxon>Eubacteriales</taxon>
        <taxon>Oscillospiraceae</taxon>
        <taxon>Ruminiclostridium</taxon>
    </lineage>
</organism>
<keyword evidence="2" id="KW-0012">Acyltransferase</keyword>
<dbReference type="InterPro" id="IPR000182">
    <property type="entry name" value="GNAT_dom"/>
</dbReference>
<dbReference type="NCBIfam" id="TIGR03585">
    <property type="entry name" value="PseH"/>
    <property type="match status" value="1"/>
</dbReference>
<dbReference type="InterPro" id="IPR016181">
    <property type="entry name" value="Acyl_CoA_acyltransferase"/>
</dbReference>
<dbReference type="PROSITE" id="PS51186">
    <property type="entry name" value="GNAT"/>
    <property type="match status" value="1"/>
</dbReference>
<protein>
    <submittedName>
        <fullName evidence="2">UDP-4-amino-4, 6-dideoxy-N-acetyl-beta-L-altrosamine N-acetyltransferase</fullName>
        <ecNumber evidence="2">2.3.1.202</ecNumber>
    </submittedName>
</protein>
<keyword evidence="3" id="KW-1185">Reference proteome</keyword>
<evidence type="ECO:0000259" key="1">
    <source>
        <dbReference type="PROSITE" id="PS51186"/>
    </source>
</evidence>
<dbReference type="Proteomes" id="UP000306409">
    <property type="component" value="Chromosome"/>
</dbReference>
<proteinExistence type="predicted"/>
<dbReference type="Pfam" id="PF13302">
    <property type="entry name" value="Acetyltransf_3"/>
    <property type="match status" value="1"/>
</dbReference>
<keyword evidence="2" id="KW-0808">Transferase</keyword>
<dbReference type="RefSeq" id="WP_171003545.1">
    <property type="nucleotide sequence ID" value="NZ_CP061336.1"/>
</dbReference>
<accession>A0A7H1VP09</accession>
<dbReference type="KEGG" id="rher:EHE19_000760"/>
<dbReference type="EC" id="2.3.1.202" evidence="2"/>
<dbReference type="EMBL" id="CP061336">
    <property type="protein sequence ID" value="QNU67121.1"/>
    <property type="molecule type" value="Genomic_DNA"/>
</dbReference>
<sequence length="178" mass="20858">MESRRIKIVPLDSIHDKFVVKWRNDPDVSINLFSNDILTLDSQRRWFEVYKNSDSRKEFVIYTLDDNVAIGTVGLTDIDMRNLKAELSIILGEKEYRGKGFGEEALRLILDFAFENLALNKIILKVFKYNESALKLYNKVGFKLDGILRQDIYKNNQFNDVIEMSLLKEEWNKTITNI</sequence>
<dbReference type="AlphaFoldDB" id="A0A7H1VP09"/>
<dbReference type="SUPFAM" id="SSF55729">
    <property type="entry name" value="Acyl-CoA N-acyltransferases (Nat)"/>
    <property type="match status" value="1"/>
</dbReference>
<dbReference type="CDD" id="cd04301">
    <property type="entry name" value="NAT_SF"/>
    <property type="match status" value="1"/>
</dbReference>
<evidence type="ECO:0000313" key="2">
    <source>
        <dbReference type="EMBL" id="QNU67121.1"/>
    </source>
</evidence>
<dbReference type="PANTHER" id="PTHR43415:SF3">
    <property type="entry name" value="GNAT-FAMILY ACETYLTRANSFERASE"/>
    <property type="match status" value="1"/>
</dbReference>
<dbReference type="GO" id="GO:0016747">
    <property type="term" value="F:acyltransferase activity, transferring groups other than amino-acyl groups"/>
    <property type="evidence" value="ECO:0007669"/>
    <property type="project" value="InterPro"/>
</dbReference>